<evidence type="ECO:0000256" key="3">
    <source>
        <dbReference type="ARBA" id="ARBA00022679"/>
    </source>
</evidence>
<name>A0ABV6HTF3_9SPHI</name>
<comment type="similarity">
    <text evidence="2">Belongs to the YkuD family.</text>
</comment>
<feature type="active site" description="Proton donor/acceptor" evidence="7">
    <location>
        <position position="447"/>
    </location>
</feature>
<dbReference type="InterPro" id="IPR038063">
    <property type="entry name" value="Transpep_catalytic_dom"/>
</dbReference>
<evidence type="ECO:0000259" key="8">
    <source>
        <dbReference type="PROSITE" id="PS52029"/>
    </source>
</evidence>
<evidence type="ECO:0000256" key="1">
    <source>
        <dbReference type="ARBA" id="ARBA00004752"/>
    </source>
</evidence>
<dbReference type="InterPro" id="IPR002477">
    <property type="entry name" value="Peptidoglycan-bd-like"/>
</dbReference>
<reference evidence="9 10" key="1">
    <citation type="submission" date="2024-09" db="EMBL/GenBank/DDBJ databases">
        <authorList>
            <person name="Sun Q."/>
            <person name="Mori K."/>
        </authorList>
    </citation>
    <scope>NUCLEOTIDE SEQUENCE [LARGE SCALE GENOMIC DNA]</scope>
    <source>
        <strain evidence="9 10">CCM 7765</strain>
    </source>
</reference>
<feature type="domain" description="L,D-TPase catalytic" evidence="8">
    <location>
        <begin position="332"/>
        <end position="492"/>
    </location>
</feature>
<proteinExistence type="inferred from homology"/>
<dbReference type="RefSeq" id="WP_130858514.1">
    <property type="nucleotide sequence ID" value="NZ_JBHLWO010000008.1"/>
</dbReference>
<keyword evidence="6 7" id="KW-0961">Cell wall biogenesis/degradation</keyword>
<evidence type="ECO:0000256" key="6">
    <source>
        <dbReference type="ARBA" id="ARBA00023316"/>
    </source>
</evidence>
<dbReference type="CDD" id="cd16913">
    <property type="entry name" value="YkuD_like"/>
    <property type="match status" value="1"/>
</dbReference>
<keyword evidence="5 7" id="KW-0573">Peptidoglycan synthesis</keyword>
<evidence type="ECO:0000313" key="10">
    <source>
        <dbReference type="Proteomes" id="UP001589774"/>
    </source>
</evidence>
<dbReference type="InterPro" id="IPR036366">
    <property type="entry name" value="PGBDSf"/>
</dbReference>
<dbReference type="InterPro" id="IPR005490">
    <property type="entry name" value="LD_TPept_cat_dom"/>
</dbReference>
<dbReference type="InterPro" id="IPR052905">
    <property type="entry name" value="LD-transpeptidase_YkuD-like"/>
</dbReference>
<evidence type="ECO:0000256" key="7">
    <source>
        <dbReference type="PROSITE-ProRule" id="PRU01373"/>
    </source>
</evidence>
<dbReference type="Pfam" id="PF01471">
    <property type="entry name" value="PG_binding_1"/>
    <property type="match status" value="1"/>
</dbReference>
<evidence type="ECO:0000313" key="9">
    <source>
        <dbReference type="EMBL" id="MFC0321952.1"/>
    </source>
</evidence>
<sequence>MNLQKTLLYLFMLSALWSGCNQGTEQKKKNPIDSLHKKALKEWNKTIPGNFSEQTELSFDSARLDTFFNAYKNLGPYQEKVRKFYRNRNYHFAWFDDKGLIEQAGNLTDRMLNLKDEGIDGELPYSKHLDSLIDAYSQHKGTKITNEELEFMLTSQYFLFADVAWQGMDDANVKANDWFVPKKRVSYSDYLDSLLKHPVNETGASIEPVYRQYEQLRGYLKKYRELAAKHKWNPVIADKKSYKIGDSSTVLRQIKTRLFLLGDYQGDTLTNLYDSTLFSGVRSFQSRHGLRPDGAIGSGTINELNVLPAARLKQIAVNMERSRWLPVSLKTDYLAVNIPEFKLHVYHADSLLWSCNVVVGKAMHKTVIFHGDVKYVVFSPYWNVPPSIVKNEILPGMRRDRNYIAKHNMEITGKSGGLPNVRQKPGPKNSLGLVKFLFPNSYNIYLHDSPAKSLYNESSRAFSHGCIRVSEPEKLANFLLRSDSTWNKESIYKAMHAGKEKYVTLKKTVPVFIAYFTAFIDREGKINFRKDIYDRDDRLAKMLLTENK</sequence>
<evidence type="ECO:0000256" key="4">
    <source>
        <dbReference type="ARBA" id="ARBA00022960"/>
    </source>
</evidence>
<accession>A0ABV6HTF3</accession>
<evidence type="ECO:0000256" key="2">
    <source>
        <dbReference type="ARBA" id="ARBA00005992"/>
    </source>
</evidence>
<dbReference type="PROSITE" id="PS51257">
    <property type="entry name" value="PROKAR_LIPOPROTEIN"/>
    <property type="match status" value="1"/>
</dbReference>
<dbReference type="InterPro" id="IPR036365">
    <property type="entry name" value="PGBD-like_sf"/>
</dbReference>
<keyword evidence="3" id="KW-0808">Transferase</keyword>
<dbReference type="SUPFAM" id="SSF47090">
    <property type="entry name" value="PGBD-like"/>
    <property type="match status" value="1"/>
</dbReference>
<dbReference type="EMBL" id="JBHLWO010000008">
    <property type="protein sequence ID" value="MFC0321952.1"/>
    <property type="molecule type" value="Genomic_DNA"/>
</dbReference>
<dbReference type="Gene3D" id="1.10.101.10">
    <property type="entry name" value="PGBD-like superfamily/PGBD"/>
    <property type="match status" value="1"/>
</dbReference>
<dbReference type="InterPro" id="IPR045380">
    <property type="entry name" value="LD_TPept_scaffold_dom"/>
</dbReference>
<dbReference type="Pfam" id="PF20142">
    <property type="entry name" value="Scaffold"/>
    <property type="match status" value="1"/>
</dbReference>
<keyword evidence="10" id="KW-1185">Reference proteome</keyword>
<evidence type="ECO:0000256" key="5">
    <source>
        <dbReference type="ARBA" id="ARBA00022984"/>
    </source>
</evidence>
<dbReference type="PANTHER" id="PTHR41533:SF2">
    <property type="entry name" value="BLR7131 PROTEIN"/>
    <property type="match status" value="1"/>
</dbReference>
<protein>
    <submittedName>
        <fullName evidence="9">Murein L,D-transpeptidase</fullName>
    </submittedName>
</protein>
<dbReference type="Gene3D" id="2.40.440.10">
    <property type="entry name" value="L,D-transpeptidase catalytic domain-like"/>
    <property type="match status" value="1"/>
</dbReference>
<dbReference type="Proteomes" id="UP001589774">
    <property type="component" value="Unassembled WGS sequence"/>
</dbReference>
<dbReference type="PANTHER" id="PTHR41533">
    <property type="entry name" value="L,D-TRANSPEPTIDASE HI_1667-RELATED"/>
    <property type="match status" value="1"/>
</dbReference>
<feature type="active site" description="Nucleophile" evidence="7">
    <location>
        <position position="466"/>
    </location>
</feature>
<dbReference type="Pfam" id="PF03734">
    <property type="entry name" value="YkuD"/>
    <property type="match status" value="1"/>
</dbReference>
<dbReference type="PROSITE" id="PS52029">
    <property type="entry name" value="LD_TPASE"/>
    <property type="match status" value="1"/>
</dbReference>
<comment type="caution">
    <text evidence="9">The sequence shown here is derived from an EMBL/GenBank/DDBJ whole genome shotgun (WGS) entry which is preliminary data.</text>
</comment>
<comment type="pathway">
    <text evidence="1 7">Cell wall biogenesis; peptidoglycan biosynthesis.</text>
</comment>
<gene>
    <name evidence="9" type="ORF">ACFFI0_26800</name>
</gene>
<keyword evidence="4 7" id="KW-0133">Cell shape</keyword>
<organism evidence="9 10">
    <name type="scientific">Olivibacter oleidegradans</name>
    <dbReference type="NCBI Taxonomy" id="760123"/>
    <lineage>
        <taxon>Bacteria</taxon>
        <taxon>Pseudomonadati</taxon>
        <taxon>Bacteroidota</taxon>
        <taxon>Sphingobacteriia</taxon>
        <taxon>Sphingobacteriales</taxon>
        <taxon>Sphingobacteriaceae</taxon>
        <taxon>Olivibacter</taxon>
    </lineage>
</organism>
<dbReference type="SUPFAM" id="SSF141523">
    <property type="entry name" value="L,D-transpeptidase catalytic domain-like"/>
    <property type="match status" value="1"/>
</dbReference>